<evidence type="ECO:0000313" key="1">
    <source>
        <dbReference type="EMBL" id="WWQ64861.1"/>
    </source>
</evidence>
<keyword evidence="2" id="KW-1185">Reference proteome</keyword>
<sequence>MNRLIHRHRSPLVGRAHRGPHGPRNPLRRGRRPRASAAVERSVLRPRDLLSEAGAGVLQRPARSALTALGTVLGVGTFVAILGLTATTSSQIDSRFNALTATEVSVEEAGADDAALAGPVFPADADRRMRKVNGVEAAGVFWTLRPDDGVTVRSAPVADSGSGGTDGGQEISVVAASPGVLRAARPTLAQGKVYDDYLAATGEPVAVIGEGVAARLGITTLETHPAVFIGDEPFTVVGVVADVDRKADLLLSVVVPRTVAERIWGPPDPQEAQMLVSTRLGAARQVAHEAPTALRPDHPEYLKATPPPDPRTLRSNITSDLNQLFLLLAGICLVIGAVGIANTTLVAVLERTGEIGLRRALGARGRHITAQFLAESGALGTLGGLVGTSLGTLTVLGVALARGWTPVVHPATVASAPLIGLVTGVLAGLYPAWRAARVEPAEALRR</sequence>
<evidence type="ECO:0000313" key="2">
    <source>
        <dbReference type="Proteomes" id="UP001432251"/>
    </source>
</evidence>
<proteinExistence type="predicted"/>
<gene>
    <name evidence="1" type="ORF">V2W30_16900</name>
</gene>
<name>A0ACD5ACG5_9ACTN</name>
<protein>
    <submittedName>
        <fullName evidence="1">ABC transporter permease</fullName>
    </submittedName>
</protein>
<reference evidence="1" key="1">
    <citation type="journal article" date="2025" name="Int. J. Syst. Evol. Microbiol.">
        <title>Streptomyces citrinus sp. nov., with yellow diffusible pigment.</title>
        <authorList>
            <person name="He Y."/>
            <person name="Yang E."/>
            <person name="Xu J."/>
            <person name="Sun Y."/>
            <person name="Sun L."/>
        </authorList>
    </citation>
    <scope>NUCLEOTIDE SEQUENCE</scope>
    <source>
        <strain evidence="1">Q6</strain>
    </source>
</reference>
<accession>A0ACD5ACG5</accession>
<organism evidence="1 2">
    <name type="scientific">Streptomyces citrinus</name>
    <dbReference type="NCBI Taxonomy" id="3118173"/>
    <lineage>
        <taxon>Bacteria</taxon>
        <taxon>Bacillati</taxon>
        <taxon>Actinomycetota</taxon>
        <taxon>Actinomycetes</taxon>
        <taxon>Kitasatosporales</taxon>
        <taxon>Streptomycetaceae</taxon>
        <taxon>Streptomyces</taxon>
    </lineage>
</organism>
<dbReference type="Proteomes" id="UP001432251">
    <property type="component" value="Chromosome"/>
</dbReference>
<dbReference type="EMBL" id="CP146022">
    <property type="protein sequence ID" value="WWQ64861.1"/>
    <property type="molecule type" value="Genomic_DNA"/>
</dbReference>